<reference evidence="3 4" key="1">
    <citation type="submission" date="2019-01" db="EMBL/GenBank/DDBJ databases">
        <title>Bacillus sp. M5HDSG1-1, whole genome shotgun sequence.</title>
        <authorList>
            <person name="Tuo L."/>
        </authorList>
    </citation>
    <scope>NUCLEOTIDE SEQUENCE [LARGE SCALE GENOMIC DNA]</scope>
    <source>
        <strain evidence="3 4">M5HDSG1-1</strain>
    </source>
</reference>
<evidence type="ECO:0000259" key="1">
    <source>
        <dbReference type="Pfam" id="PF06605"/>
    </source>
</evidence>
<dbReference type="Gene3D" id="3.55.50.40">
    <property type="match status" value="1"/>
</dbReference>
<dbReference type="RefSeq" id="WP_127741851.1">
    <property type="nucleotide sequence ID" value="NZ_RZTZ01000017.1"/>
</dbReference>
<dbReference type="Gene3D" id="6.20.110.10">
    <property type="match status" value="1"/>
</dbReference>
<name>A0A3S2UCP3_9BACI</name>
<dbReference type="InterPro" id="IPR010572">
    <property type="entry name" value="Tail_dom"/>
</dbReference>
<comment type="caution">
    <text evidence="3">The sequence shown here is derived from an EMBL/GenBank/DDBJ whole genome shotgun (WGS) entry which is preliminary data.</text>
</comment>
<organism evidence="3 4">
    <name type="scientific">Niallia taxi</name>
    <dbReference type="NCBI Taxonomy" id="2499688"/>
    <lineage>
        <taxon>Bacteria</taxon>
        <taxon>Bacillati</taxon>
        <taxon>Bacillota</taxon>
        <taxon>Bacilli</taxon>
        <taxon>Bacillales</taxon>
        <taxon>Bacillaceae</taxon>
        <taxon>Niallia</taxon>
    </lineage>
</organism>
<dbReference type="EMBL" id="RZTZ01000017">
    <property type="protein sequence ID" value="RVT57411.1"/>
    <property type="molecule type" value="Genomic_DNA"/>
</dbReference>
<gene>
    <name evidence="3" type="ORF">EM808_24610</name>
</gene>
<dbReference type="Pfam" id="PF18994">
    <property type="entry name" value="Prophage_tailD1"/>
    <property type="match status" value="1"/>
</dbReference>
<dbReference type="Proteomes" id="UP000288024">
    <property type="component" value="Unassembled WGS sequence"/>
</dbReference>
<accession>A0A3S2UCP3</accession>
<dbReference type="AlphaFoldDB" id="A0A3S2UCP3"/>
<keyword evidence="4" id="KW-1185">Reference proteome</keyword>
<evidence type="ECO:0000259" key="2">
    <source>
        <dbReference type="Pfam" id="PF18994"/>
    </source>
</evidence>
<sequence>MRDLFVQDLSGRMERLTDYSVTRKNAINNEKTIDVSCTKTDRNAHSFPMVQNENIFLYEDEEYVIKQTTLTARGVSSTGIHRVFCDLRDLYIYDVIEGENTRGIQTLLNIALNGSGYSFTVDSVLVNTTAIVEDFGDASALELLTTICEKFGVEFECVGKTIYIAKEIARYTDHQLRYHFNVNAPSKEIATNDIKTYIRGYGKKFEDEDIFDEYKYAGSSGRSGTWYEDDSGAQQFRSDNPEAELEYGLITRTTNDYFTFNFTGTGLRMKMITSTLGGKVKFDIDNGDKTKTVSLYTNYLNRPTSVETFEIARGLENKTHTVKVSLVGKDGSNPFTTGPVRPVFVMPKNGDIIGVYRLRQGDDEIYTSTAEYTSPLASVYGIRHAKPLRDDQYTNKVSLINALKAELHDYFEISLTLDYVELLDFGIQDIRKGDYVWCILDPFGIDVRIRVVEIEDYSNDATSPKFTLGTLRKTSNDIAVEFKKTSNTLAKVVDSTTGKVKSSAVDLTIGKTTKFEAGYDPTQITTPTYDLASASTDGLMSSEDFAKLSNIAVDVNGNVIVTIGPASELTDGLMSAADFVKLRDLDFEQIKADIEDIKTRLTALEGNNGETTV</sequence>
<dbReference type="Gene3D" id="2.60.120.260">
    <property type="entry name" value="Galactose-binding domain-like"/>
    <property type="match status" value="1"/>
</dbReference>
<proteinExistence type="predicted"/>
<feature type="domain" description="Tail spike" evidence="1">
    <location>
        <begin position="84"/>
        <end position="481"/>
    </location>
</feature>
<evidence type="ECO:0000313" key="3">
    <source>
        <dbReference type="EMBL" id="RVT57411.1"/>
    </source>
</evidence>
<protein>
    <submittedName>
        <fullName evidence="3">Uncharacterized protein</fullName>
    </submittedName>
</protein>
<evidence type="ECO:0000313" key="4">
    <source>
        <dbReference type="Proteomes" id="UP000288024"/>
    </source>
</evidence>
<dbReference type="InterPro" id="IPR044051">
    <property type="entry name" value="Prophage_tail_N"/>
</dbReference>
<feature type="domain" description="Prophage endopeptidase tail N-terminal" evidence="2">
    <location>
        <begin position="5"/>
        <end position="75"/>
    </location>
</feature>
<dbReference type="Pfam" id="PF06605">
    <property type="entry name" value="Prophage_tail"/>
    <property type="match status" value="1"/>
</dbReference>